<reference evidence="1 2" key="1">
    <citation type="submission" date="2017-01" db="EMBL/GenBank/DDBJ databases">
        <authorList>
            <person name="Mah S.A."/>
            <person name="Swanson W.J."/>
            <person name="Moy G.W."/>
            <person name="Vacquier V.D."/>
        </authorList>
    </citation>
    <scope>NUCLEOTIDE SEQUENCE [LARGE SCALE GENOMIC DNA]</scope>
    <source>
        <strain evidence="1 2">DSM 26375</strain>
    </source>
</reference>
<dbReference type="SUPFAM" id="SSF144064">
    <property type="entry name" value="Heme iron utilization protein-like"/>
    <property type="match status" value="1"/>
</dbReference>
<evidence type="ECO:0000313" key="2">
    <source>
        <dbReference type="Proteomes" id="UP000186141"/>
    </source>
</evidence>
<protein>
    <recommendedName>
        <fullName evidence="3">Heme degradation protein</fullName>
    </recommendedName>
</protein>
<dbReference type="EMBL" id="FTOT01000003">
    <property type="protein sequence ID" value="SIS96656.1"/>
    <property type="molecule type" value="Genomic_DNA"/>
</dbReference>
<name>A0A1N7NED4_9RHOB</name>
<organism evidence="1 2">
    <name type="scientific">Gemmobacter megaterium</name>
    <dbReference type="NCBI Taxonomy" id="1086013"/>
    <lineage>
        <taxon>Bacteria</taxon>
        <taxon>Pseudomonadati</taxon>
        <taxon>Pseudomonadota</taxon>
        <taxon>Alphaproteobacteria</taxon>
        <taxon>Rhodobacterales</taxon>
        <taxon>Paracoccaceae</taxon>
        <taxon>Gemmobacter</taxon>
    </lineage>
</organism>
<sequence>MTDSAPSSRARVLDTAPADVLALLPQMGKVMLIASAGGVTFERIGPVERLVADGPALRVEGACHDATIHLAALATVEVDHSSVMRGKVFPRLDVLGADGATVLAVVGMDGAAPFDAALAGLNQSPVPAKARESGETRPELAADDPALTPFALLQDLGVEVQMTFGKPGLSQGWRGRIEAVRPAMGFLNVMTPDFHLHLQGGTVSAWHAMRGERTALGVDGQPTGLVLRSEVFA</sequence>
<dbReference type="STRING" id="1086013.SAMN05421774_103331"/>
<dbReference type="OrthoDB" id="316630at2"/>
<proteinExistence type="predicted"/>
<evidence type="ECO:0000313" key="1">
    <source>
        <dbReference type="EMBL" id="SIS96656.1"/>
    </source>
</evidence>
<keyword evidence="2" id="KW-1185">Reference proteome</keyword>
<dbReference type="AlphaFoldDB" id="A0A1N7NED4"/>
<dbReference type="Proteomes" id="UP000186141">
    <property type="component" value="Unassembled WGS sequence"/>
</dbReference>
<evidence type="ECO:0008006" key="3">
    <source>
        <dbReference type="Google" id="ProtNLM"/>
    </source>
</evidence>
<accession>A0A1N7NED4</accession>
<dbReference type="RefSeq" id="WP_076530898.1">
    <property type="nucleotide sequence ID" value="NZ_BMEH01000003.1"/>
</dbReference>
<gene>
    <name evidence="1" type="ORF">SAMN05421774_103331</name>
</gene>